<accession>A0A432ZU52</accession>
<dbReference type="EMBL" id="PIQH01000001">
    <property type="protein sequence ID" value="RUO81419.1"/>
    <property type="molecule type" value="Genomic_DNA"/>
</dbReference>
<organism evidence="1 2">
    <name type="scientific">Idiomarina tyrosinivorans</name>
    <dbReference type="NCBI Taxonomy" id="1445662"/>
    <lineage>
        <taxon>Bacteria</taxon>
        <taxon>Pseudomonadati</taxon>
        <taxon>Pseudomonadota</taxon>
        <taxon>Gammaproteobacteria</taxon>
        <taxon>Alteromonadales</taxon>
        <taxon>Idiomarinaceae</taxon>
        <taxon>Idiomarina</taxon>
    </lineage>
</organism>
<gene>
    <name evidence="1" type="ORF">CWI84_01280</name>
</gene>
<dbReference type="SUPFAM" id="SSF117281">
    <property type="entry name" value="Kelch motif"/>
    <property type="match status" value="1"/>
</dbReference>
<sequence length="188" mass="20895">MVLPRRTNSGVRIGDKIYLVGGTAYYPTYHERGFRQHATAVLSVFDLHTKQWAPLQNLPASLDTRAVKFKGMVCAMGGYDGYHTWKTFQCYNTRTGQWGLMPDAPLPASAHSLAVHEDKLYAFGDYTQMSQVEMYNAANHQWSQPSIPFQPARHAAAVTFGNDIYVIGGNTGSNGPYLDKIQVFSVAN</sequence>
<dbReference type="InterPro" id="IPR006652">
    <property type="entry name" value="Kelch_1"/>
</dbReference>
<evidence type="ECO:0000313" key="1">
    <source>
        <dbReference type="EMBL" id="RUO81419.1"/>
    </source>
</evidence>
<reference evidence="1 2" key="1">
    <citation type="journal article" date="2011" name="Front. Microbiol.">
        <title>Genomic signatures of strain selection and enhancement in Bacillus atrophaeus var. globigii, a historical biowarfare simulant.</title>
        <authorList>
            <person name="Gibbons H.S."/>
            <person name="Broomall S.M."/>
            <person name="McNew L.A."/>
            <person name="Daligault H."/>
            <person name="Chapman C."/>
            <person name="Bruce D."/>
            <person name="Karavis M."/>
            <person name="Krepps M."/>
            <person name="McGregor P.A."/>
            <person name="Hong C."/>
            <person name="Park K.H."/>
            <person name="Akmal A."/>
            <person name="Feldman A."/>
            <person name="Lin J.S."/>
            <person name="Chang W.E."/>
            <person name="Higgs B.W."/>
            <person name="Demirev P."/>
            <person name="Lindquist J."/>
            <person name="Liem A."/>
            <person name="Fochler E."/>
            <person name="Read T.D."/>
            <person name="Tapia R."/>
            <person name="Johnson S."/>
            <person name="Bishop-Lilly K.A."/>
            <person name="Detter C."/>
            <person name="Han C."/>
            <person name="Sozhamannan S."/>
            <person name="Rosenzweig C.N."/>
            <person name="Skowronski E.W."/>
        </authorList>
    </citation>
    <scope>NUCLEOTIDE SEQUENCE [LARGE SCALE GENOMIC DNA]</scope>
    <source>
        <strain evidence="1 2">CC-PW-9</strain>
    </source>
</reference>
<name>A0A432ZU52_9GAMM</name>
<evidence type="ECO:0000313" key="2">
    <source>
        <dbReference type="Proteomes" id="UP000287996"/>
    </source>
</evidence>
<comment type="caution">
    <text evidence="1">The sequence shown here is derived from an EMBL/GenBank/DDBJ whole genome shotgun (WGS) entry which is preliminary data.</text>
</comment>
<dbReference type="AlphaFoldDB" id="A0A432ZU52"/>
<keyword evidence="2" id="KW-1185">Reference proteome</keyword>
<dbReference type="PANTHER" id="PTHR45632">
    <property type="entry name" value="LD33804P"/>
    <property type="match status" value="1"/>
</dbReference>
<dbReference type="InterPro" id="IPR015915">
    <property type="entry name" value="Kelch-typ_b-propeller"/>
</dbReference>
<dbReference type="Gene3D" id="2.120.10.80">
    <property type="entry name" value="Kelch-type beta propeller"/>
    <property type="match status" value="1"/>
</dbReference>
<proteinExistence type="predicted"/>
<dbReference type="Pfam" id="PF01344">
    <property type="entry name" value="Kelch_1"/>
    <property type="match status" value="1"/>
</dbReference>
<protein>
    <recommendedName>
        <fullName evidence="3">Galactose oxidase</fullName>
    </recommendedName>
</protein>
<dbReference type="Proteomes" id="UP000287996">
    <property type="component" value="Unassembled WGS sequence"/>
</dbReference>
<evidence type="ECO:0008006" key="3">
    <source>
        <dbReference type="Google" id="ProtNLM"/>
    </source>
</evidence>